<proteinExistence type="predicted"/>
<dbReference type="GO" id="GO:0003677">
    <property type="term" value="F:DNA binding"/>
    <property type="evidence" value="ECO:0007669"/>
    <property type="project" value="UniProtKB-KW"/>
</dbReference>
<keyword evidence="6" id="KW-1185">Reference proteome</keyword>
<feature type="region of interest" description="Disordered" evidence="3">
    <location>
        <begin position="22"/>
        <end position="52"/>
    </location>
</feature>
<accession>A0AAV2YHG1</accession>
<dbReference type="Proteomes" id="UP001146120">
    <property type="component" value="Unassembled WGS sequence"/>
</dbReference>
<evidence type="ECO:0000313" key="6">
    <source>
        <dbReference type="Proteomes" id="UP001146120"/>
    </source>
</evidence>
<evidence type="ECO:0000256" key="1">
    <source>
        <dbReference type="ARBA" id="ARBA00023125"/>
    </source>
</evidence>
<dbReference type="AlphaFoldDB" id="A0AAV2YHG1"/>
<reference evidence="5" key="1">
    <citation type="submission" date="2022-11" db="EMBL/GenBank/DDBJ databases">
        <authorList>
            <person name="Morgan W.R."/>
            <person name="Tartar A."/>
        </authorList>
    </citation>
    <scope>NUCLEOTIDE SEQUENCE</scope>
    <source>
        <strain evidence="5">ARSEF 373</strain>
    </source>
</reference>
<feature type="compositionally biased region" description="Gly residues" evidence="3">
    <location>
        <begin position="37"/>
        <end position="47"/>
    </location>
</feature>
<sequence>MADTSLHLGVVVDATEAALATGGSGSDEAGAHHLDVEGGGSDGGRGSGGKRKRVVLSIHEKQQVLQRLELGEQPVVIARDFGISRQQVSDIKKNKDRILSFCIDAKHLSSLRRKTLRATSEYHPGVEQELYRWLIRQRRLNRLVTSESIAAKTTDLFMQYSADDGSISFKTISNWLRHFKRAHSIKALTPEELAKLSEKFTPCMDMGRSAGDAATTSASAIASSPTHTTTMTPGGYMQAPPAPSTSSTAAAAAAATAAAAAAAGAGNGITVDDVSAYINGMNAPSSVHAHQGFASPFSVNTPSTANVLGSGHMLLSHAINSGSSSVHVPHAQSQSLSPHGARNPFQSLTEMVQEMNHQMSYFEREVSLKLDYMDARMEKLCFQVLPTRFT</sequence>
<gene>
    <name evidence="5" type="ORF">N0F65_008150</name>
</gene>
<dbReference type="PANTHER" id="PTHR19303">
    <property type="entry name" value="TRANSPOSON"/>
    <property type="match status" value="1"/>
</dbReference>
<feature type="domain" description="HTH CENPB-type" evidence="4">
    <location>
        <begin position="114"/>
        <end position="189"/>
    </location>
</feature>
<dbReference type="PROSITE" id="PS51253">
    <property type="entry name" value="HTH_CENPB"/>
    <property type="match status" value="1"/>
</dbReference>
<dbReference type="SUPFAM" id="SSF46689">
    <property type="entry name" value="Homeodomain-like"/>
    <property type="match status" value="2"/>
</dbReference>
<dbReference type="GO" id="GO:0005634">
    <property type="term" value="C:nucleus"/>
    <property type="evidence" value="ECO:0007669"/>
    <property type="project" value="TreeGrafter"/>
</dbReference>
<dbReference type="InterPro" id="IPR006600">
    <property type="entry name" value="HTH_CenpB_DNA-bd_dom"/>
</dbReference>
<evidence type="ECO:0000259" key="4">
    <source>
        <dbReference type="PROSITE" id="PS51253"/>
    </source>
</evidence>
<protein>
    <recommendedName>
        <fullName evidence="4">HTH CENPB-type domain-containing protein</fullName>
    </recommendedName>
</protein>
<dbReference type="EMBL" id="DAKRPA010000386">
    <property type="protein sequence ID" value="DAZ92768.1"/>
    <property type="molecule type" value="Genomic_DNA"/>
</dbReference>
<keyword evidence="1" id="KW-0238">DNA-binding</keyword>
<evidence type="ECO:0000256" key="2">
    <source>
        <dbReference type="ARBA" id="ARBA00023242"/>
    </source>
</evidence>
<comment type="caution">
    <text evidence="5">The sequence shown here is derived from an EMBL/GenBank/DDBJ whole genome shotgun (WGS) entry which is preliminary data.</text>
</comment>
<dbReference type="InterPro" id="IPR007889">
    <property type="entry name" value="HTH_Psq"/>
</dbReference>
<name>A0AAV2YHG1_9STRA</name>
<evidence type="ECO:0000313" key="5">
    <source>
        <dbReference type="EMBL" id="DAZ92768.1"/>
    </source>
</evidence>
<evidence type="ECO:0000256" key="3">
    <source>
        <dbReference type="SAM" id="MobiDB-lite"/>
    </source>
</evidence>
<dbReference type="Pfam" id="PF04218">
    <property type="entry name" value="CENP-B_N"/>
    <property type="match status" value="1"/>
</dbReference>
<dbReference type="Gene3D" id="1.10.10.60">
    <property type="entry name" value="Homeodomain-like"/>
    <property type="match status" value="2"/>
</dbReference>
<organism evidence="5 6">
    <name type="scientific">Lagenidium giganteum</name>
    <dbReference type="NCBI Taxonomy" id="4803"/>
    <lineage>
        <taxon>Eukaryota</taxon>
        <taxon>Sar</taxon>
        <taxon>Stramenopiles</taxon>
        <taxon>Oomycota</taxon>
        <taxon>Peronosporomycetes</taxon>
        <taxon>Pythiales</taxon>
        <taxon>Pythiaceae</taxon>
    </lineage>
</organism>
<dbReference type="PANTHER" id="PTHR19303:SF75">
    <property type="entry name" value="HTH CENPB-TYPE DOMAIN-CONTAINING PROTEIN"/>
    <property type="match status" value="1"/>
</dbReference>
<reference evidence="5" key="2">
    <citation type="journal article" date="2023" name="Microbiol Resour">
        <title>Decontamination and Annotation of the Draft Genome Sequence of the Oomycete Lagenidium giganteum ARSEF 373.</title>
        <authorList>
            <person name="Morgan W.R."/>
            <person name="Tartar A."/>
        </authorList>
    </citation>
    <scope>NUCLEOTIDE SEQUENCE</scope>
    <source>
        <strain evidence="5">ARSEF 373</strain>
    </source>
</reference>
<dbReference type="InterPro" id="IPR050863">
    <property type="entry name" value="CenT-Element_Derived"/>
</dbReference>
<dbReference type="InterPro" id="IPR009057">
    <property type="entry name" value="Homeodomain-like_sf"/>
</dbReference>
<dbReference type="Pfam" id="PF03221">
    <property type="entry name" value="HTH_Tnp_Tc5"/>
    <property type="match status" value="1"/>
</dbReference>
<keyword evidence="2" id="KW-0539">Nucleus</keyword>